<evidence type="ECO:0000313" key="2">
    <source>
        <dbReference type="WBParaSite" id="JU765_v2.g13982.t1"/>
    </source>
</evidence>
<protein>
    <submittedName>
        <fullName evidence="2">Uncharacterized protein</fullName>
    </submittedName>
</protein>
<proteinExistence type="predicted"/>
<dbReference type="WBParaSite" id="JU765_v2.g13982.t1">
    <property type="protein sequence ID" value="JU765_v2.g13982.t1"/>
    <property type="gene ID" value="JU765_v2.g13982"/>
</dbReference>
<sequence>MESSSSEFSSLDLGEFDWALLSKEWNIKSQPYLQIPKLVACERKFEESAGKYYSDNDIVKSSTDAAKSSLKKFKQAVLDKCQSSFGTFYQSCFDELLGFNADVKSDATIEENSLPEEKEKSRRIAKITGEIERRAKQPGCLNKFVVFNEPKRSREGRFCQCSETEKLTGIHHDIYPGETAIPHCVRDSNNLDKLTHYVLKVTKLSNNSAQPSTYFEVKDEIYYFE</sequence>
<dbReference type="Proteomes" id="UP000887576">
    <property type="component" value="Unplaced"/>
</dbReference>
<organism evidence="1 2">
    <name type="scientific">Panagrolaimus sp. JU765</name>
    <dbReference type="NCBI Taxonomy" id="591449"/>
    <lineage>
        <taxon>Eukaryota</taxon>
        <taxon>Metazoa</taxon>
        <taxon>Ecdysozoa</taxon>
        <taxon>Nematoda</taxon>
        <taxon>Chromadorea</taxon>
        <taxon>Rhabditida</taxon>
        <taxon>Tylenchina</taxon>
        <taxon>Panagrolaimomorpha</taxon>
        <taxon>Panagrolaimoidea</taxon>
        <taxon>Panagrolaimidae</taxon>
        <taxon>Panagrolaimus</taxon>
    </lineage>
</organism>
<accession>A0AC34Q8S8</accession>
<evidence type="ECO:0000313" key="1">
    <source>
        <dbReference type="Proteomes" id="UP000887576"/>
    </source>
</evidence>
<reference evidence="2" key="1">
    <citation type="submission" date="2022-11" db="UniProtKB">
        <authorList>
            <consortium name="WormBaseParasite"/>
        </authorList>
    </citation>
    <scope>IDENTIFICATION</scope>
</reference>
<name>A0AC34Q8S8_9BILA</name>